<dbReference type="Gene3D" id="1.10.357.20">
    <property type="entry name" value="SLC41 divalent cation transporters, integral membrane domain"/>
    <property type="match status" value="1"/>
</dbReference>
<keyword evidence="9" id="KW-0479">Metal-binding</keyword>
<keyword evidence="8" id="KW-0129">CBS domain</keyword>
<dbReference type="SUPFAM" id="SSF161093">
    <property type="entry name" value="MgtE membrane domain-like"/>
    <property type="match status" value="1"/>
</dbReference>
<evidence type="ECO:0000256" key="2">
    <source>
        <dbReference type="ARBA" id="ARBA00009749"/>
    </source>
</evidence>
<dbReference type="GO" id="GO:0046872">
    <property type="term" value="F:metal ion binding"/>
    <property type="evidence" value="ECO:0007669"/>
    <property type="project" value="UniProtKB-KW"/>
</dbReference>
<dbReference type="AlphaFoldDB" id="A0A8J6NQI2"/>
<feature type="transmembrane region" description="Helical" evidence="9">
    <location>
        <begin position="382"/>
        <end position="406"/>
    </location>
</feature>
<dbReference type="GO" id="GO:0005886">
    <property type="term" value="C:plasma membrane"/>
    <property type="evidence" value="ECO:0007669"/>
    <property type="project" value="UniProtKB-SubCell"/>
</dbReference>
<comment type="caution">
    <text evidence="11">The sequence shown here is derived from an EMBL/GenBank/DDBJ whole genome shotgun (WGS) entry which is preliminary data.</text>
</comment>
<dbReference type="InterPro" id="IPR006668">
    <property type="entry name" value="Mg_transptr_MgtE_intracell_dom"/>
</dbReference>
<comment type="subcellular location">
    <subcellularLocation>
        <location evidence="9">Cell membrane</location>
        <topology evidence="9">Multi-pass membrane protein</topology>
    </subcellularLocation>
    <subcellularLocation>
        <location evidence="1">Membrane</location>
        <topology evidence="1">Multi-pass membrane protein</topology>
    </subcellularLocation>
</comment>
<dbReference type="SMART" id="SM00924">
    <property type="entry name" value="MgtE_N"/>
    <property type="match status" value="1"/>
</dbReference>
<evidence type="ECO:0000256" key="1">
    <source>
        <dbReference type="ARBA" id="ARBA00004141"/>
    </source>
</evidence>
<dbReference type="InterPro" id="IPR006669">
    <property type="entry name" value="MgtE_transporter"/>
</dbReference>
<organism evidence="11 12">
    <name type="scientific">Candidatus Desulfolinea nitratireducens</name>
    <dbReference type="NCBI Taxonomy" id="2841698"/>
    <lineage>
        <taxon>Bacteria</taxon>
        <taxon>Bacillati</taxon>
        <taxon>Chloroflexota</taxon>
        <taxon>Anaerolineae</taxon>
        <taxon>Anaerolineales</taxon>
        <taxon>Anaerolineales incertae sedis</taxon>
        <taxon>Candidatus Desulfolinea</taxon>
    </lineage>
</organism>
<feature type="domain" description="CBS" evidence="10">
    <location>
        <begin position="200"/>
        <end position="256"/>
    </location>
</feature>
<accession>A0A8J6NQI2</accession>
<keyword evidence="4 9" id="KW-0812">Transmembrane</keyword>
<keyword evidence="5 9" id="KW-0460">Magnesium</keyword>
<dbReference type="GO" id="GO:0015095">
    <property type="term" value="F:magnesium ion transmembrane transporter activity"/>
    <property type="evidence" value="ECO:0007669"/>
    <property type="project" value="UniProtKB-UniRule"/>
</dbReference>
<dbReference type="Proteomes" id="UP000614469">
    <property type="component" value="Unassembled WGS sequence"/>
</dbReference>
<dbReference type="SUPFAM" id="SSF54631">
    <property type="entry name" value="CBS-domain pair"/>
    <property type="match status" value="1"/>
</dbReference>
<comment type="function">
    <text evidence="9">Acts as a magnesium transporter.</text>
</comment>
<evidence type="ECO:0000313" key="12">
    <source>
        <dbReference type="Proteomes" id="UP000614469"/>
    </source>
</evidence>
<dbReference type="Pfam" id="PF03448">
    <property type="entry name" value="MgtE_N"/>
    <property type="match status" value="1"/>
</dbReference>
<feature type="transmembrane region" description="Helical" evidence="9">
    <location>
        <begin position="418"/>
        <end position="445"/>
    </location>
</feature>
<dbReference type="PANTHER" id="PTHR43773">
    <property type="entry name" value="MAGNESIUM TRANSPORTER MGTE"/>
    <property type="match status" value="1"/>
</dbReference>
<evidence type="ECO:0000256" key="9">
    <source>
        <dbReference type="RuleBase" id="RU362011"/>
    </source>
</evidence>
<sequence length="449" mass="49035">MIFNTEKLLTRLQDALERDDFDSAIQMIETLRGPDQAILFSELDEDEQMELLPKLDLAYSANILEDMDNPETAKLASSLPIETIASIVDEMEPDKAADLLGDLPEEQARAVLARLVDPEDVRPLLIHPDDSAGGLMTSEFLALRPLMTAHEAVEALRRWSPDSDEIYYLFVANEKKQLCGVVNLRQLILAGDNTLIKNIMNADVISVKVGVDQEDCARTMAHYDLSAIPVVDEDGIIVGVITYDDIVDVLEEEATEDVYRLANISDNELDPDSSITEQLKGRLPWLYLSTITAFFGAWVISNFEQVIAQAAVLALFQSVVAGQGGNTASQIIAMTVRTLATERISAKSQRRIIVRQFIMGLFLGVAVGAAVALGVYLWRGNIYLSLVLGLALVANLSLGSLIGILVPLGLEKVGIDPALASSVLVTAATDSLGFFIFLSLAAYFLQHIQ</sequence>
<evidence type="ECO:0000256" key="3">
    <source>
        <dbReference type="ARBA" id="ARBA00022448"/>
    </source>
</evidence>
<reference evidence="11 12" key="1">
    <citation type="submission" date="2020-08" db="EMBL/GenBank/DDBJ databases">
        <title>Bridging the membrane lipid divide: bacteria of the FCB group superphylum have the potential to synthesize archaeal ether lipids.</title>
        <authorList>
            <person name="Villanueva L."/>
            <person name="Von Meijenfeldt F.A.B."/>
            <person name="Westbye A.B."/>
            <person name="Yadav S."/>
            <person name="Hopmans E.C."/>
            <person name="Dutilh B.E."/>
            <person name="Sinninghe Damste J.S."/>
        </authorList>
    </citation>
    <scope>NUCLEOTIDE SEQUENCE [LARGE SCALE GENOMIC DNA]</scope>
    <source>
        <strain evidence="11">NIOZ-UU36</strain>
    </source>
</reference>
<dbReference type="Gene3D" id="1.25.60.10">
    <property type="entry name" value="MgtE N-terminal domain-like"/>
    <property type="match status" value="1"/>
</dbReference>
<dbReference type="SMART" id="SM00116">
    <property type="entry name" value="CBS"/>
    <property type="match status" value="2"/>
</dbReference>
<dbReference type="SUPFAM" id="SSF158791">
    <property type="entry name" value="MgtE N-terminal domain-like"/>
    <property type="match status" value="1"/>
</dbReference>
<gene>
    <name evidence="11" type="primary">mgtE</name>
    <name evidence="11" type="ORF">H8E29_15580</name>
</gene>
<evidence type="ECO:0000313" key="11">
    <source>
        <dbReference type="EMBL" id="MBC8336682.1"/>
    </source>
</evidence>
<dbReference type="InterPro" id="IPR000644">
    <property type="entry name" value="CBS_dom"/>
</dbReference>
<comment type="similarity">
    <text evidence="2 9">Belongs to the SLC41A transporter family.</text>
</comment>
<dbReference type="Pfam" id="PF01769">
    <property type="entry name" value="MgtE"/>
    <property type="match status" value="1"/>
</dbReference>
<dbReference type="NCBIfam" id="TIGR00400">
    <property type="entry name" value="mgtE"/>
    <property type="match status" value="1"/>
</dbReference>
<evidence type="ECO:0000256" key="6">
    <source>
        <dbReference type="ARBA" id="ARBA00022989"/>
    </source>
</evidence>
<dbReference type="Gene3D" id="3.10.580.10">
    <property type="entry name" value="CBS-domain"/>
    <property type="match status" value="1"/>
</dbReference>
<feature type="transmembrane region" description="Helical" evidence="9">
    <location>
        <begin position="357"/>
        <end position="376"/>
    </location>
</feature>
<keyword evidence="3 9" id="KW-0813">Transport</keyword>
<dbReference type="CDD" id="cd04606">
    <property type="entry name" value="CBS_pair_Mg_transporter"/>
    <property type="match status" value="1"/>
</dbReference>
<dbReference type="Pfam" id="PF00571">
    <property type="entry name" value="CBS"/>
    <property type="match status" value="2"/>
</dbReference>
<comment type="caution">
    <text evidence="9">Lacks conserved residue(s) required for the propagation of feature annotation.</text>
</comment>
<name>A0A8J6NQI2_9CHLR</name>
<evidence type="ECO:0000256" key="5">
    <source>
        <dbReference type="ARBA" id="ARBA00022842"/>
    </source>
</evidence>
<comment type="subunit">
    <text evidence="9">Homodimer.</text>
</comment>
<dbReference type="InterPro" id="IPR006667">
    <property type="entry name" value="SLC41_membr_dom"/>
</dbReference>
<dbReference type="InterPro" id="IPR038076">
    <property type="entry name" value="MgtE_N_sf"/>
</dbReference>
<dbReference type="InterPro" id="IPR036739">
    <property type="entry name" value="SLC41_membr_dom_sf"/>
</dbReference>
<dbReference type="PROSITE" id="PS51371">
    <property type="entry name" value="CBS"/>
    <property type="match status" value="1"/>
</dbReference>
<evidence type="ECO:0000256" key="7">
    <source>
        <dbReference type="ARBA" id="ARBA00023136"/>
    </source>
</evidence>
<keyword evidence="7 9" id="KW-0472">Membrane</keyword>
<evidence type="ECO:0000259" key="10">
    <source>
        <dbReference type="PROSITE" id="PS51371"/>
    </source>
</evidence>
<evidence type="ECO:0000256" key="8">
    <source>
        <dbReference type="PROSITE-ProRule" id="PRU00703"/>
    </source>
</evidence>
<keyword evidence="6 9" id="KW-1133">Transmembrane helix</keyword>
<dbReference type="PANTHER" id="PTHR43773:SF1">
    <property type="entry name" value="MAGNESIUM TRANSPORTER MGTE"/>
    <property type="match status" value="1"/>
</dbReference>
<dbReference type="EMBL" id="JACNJN010000184">
    <property type="protein sequence ID" value="MBC8336682.1"/>
    <property type="molecule type" value="Genomic_DNA"/>
</dbReference>
<evidence type="ECO:0000256" key="4">
    <source>
        <dbReference type="ARBA" id="ARBA00022692"/>
    </source>
</evidence>
<keyword evidence="9" id="KW-1003">Cell membrane</keyword>
<dbReference type="InterPro" id="IPR046342">
    <property type="entry name" value="CBS_dom_sf"/>
</dbReference>
<protein>
    <recommendedName>
        <fullName evidence="9">Magnesium transporter MgtE</fullName>
    </recommendedName>
</protein>
<proteinExistence type="inferred from homology"/>